<dbReference type="RefSeq" id="XP_009846676.1">
    <property type="nucleotide sequence ID" value="XM_009848374.1"/>
</dbReference>
<protein>
    <recommendedName>
        <fullName evidence="4">Tyr recombinase domain-containing protein</fullName>
    </recommendedName>
</protein>
<evidence type="ECO:0008006" key="4">
    <source>
        <dbReference type="Google" id="ProtNLM"/>
    </source>
</evidence>
<accession>W4FA87</accession>
<feature type="region of interest" description="Disordered" evidence="2">
    <location>
        <begin position="114"/>
        <end position="133"/>
    </location>
</feature>
<proteinExistence type="predicted"/>
<reference evidence="3" key="1">
    <citation type="submission" date="2013-12" db="EMBL/GenBank/DDBJ databases">
        <title>The Genome Sequence of Aphanomyces astaci APO3.</title>
        <authorList>
            <consortium name="The Broad Institute Genomics Platform"/>
            <person name="Russ C."/>
            <person name="Tyler B."/>
            <person name="van West P."/>
            <person name="Dieguez-Uribeondo J."/>
            <person name="Young S.K."/>
            <person name="Zeng Q."/>
            <person name="Gargeya S."/>
            <person name="Fitzgerald M."/>
            <person name="Abouelleil A."/>
            <person name="Alvarado L."/>
            <person name="Chapman S.B."/>
            <person name="Gainer-Dewar J."/>
            <person name="Goldberg J."/>
            <person name="Griggs A."/>
            <person name="Gujja S."/>
            <person name="Hansen M."/>
            <person name="Howarth C."/>
            <person name="Imamovic A."/>
            <person name="Ireland A."/>
            <person name="Larimer J."/>
            <person name="McCowan C."/>
            <person name="Murphy C."/>
            <person name="Pearson M."/>
            <person name="Poon T.W."/>
            <person name="Priest M."/>
            <person name="Roberts A."/>
            <person name="Saif S."/>
            <person name="Shea T."/>
            <person name="Sykes S."/>
            <person name="Wortman J."/>
            <person name="Nusbaum C."/>
            <person name="Birren B."/>
        </authorList>
    </citation>
    <scope>NUCLEOTIDE SEQUENCE [LARGE SCALE GENOMIC DNA]</scope>
    <source>
        <strain evidence="3">APO3</strain>
    </source>
</reference>
<dbReference type="EMBL" id="KI913532">
    <property type="protein sequence ID" value="ETV63839.1"/>
    <property type="molecule type" value="Genomic_DNA"/>
</dbReference>
<dbReference type="GO" id="GO:0003677">
    <property type="term" value="F:DNA binding"/>
    <property type="evidence" value="ECO:0007669"/>
    <property type="project" value="InterPro"/>
</dbReference>
<gene>
    <name evidence="3" type="ORF">H257_19227</name>
</gene>
<dbReference type="GO" id="GO:0006310">
    <property type="term" value="P:DNA recombination"/>
    <property type="evidence" value="ECO:0007669"/>
    <property type="project" value="UniProtKB-KW"/>
</dbReference>
<dbReference type="VEuPathDB" id="FungiDB:H257_19227"/>
<dbReference type="SUPFAM" id="SSF56349">
    <property type="entry name" value="DNA breaking-rejoining enzymes"/>
    <property type="match status" value="1"/>
</dbReference>
<dbReference type="STRING" id="112090.W4FA87"/>
<dbReference type="InterPro" id="IPR011010">
    <property type="entry name" value="DNA_brk_join_enz"/>
</dbReference>
<dbReference type="AlphaFoldDB" id="W4FA87"/>
<evidence type="ECO:0000256" key="2">
    <source>
        <dbReference type="SAM" id="MobiDB-lite"/>
    </source>
</evidence>
<dbReference type="InterPro" id="IPR013762">
    <property type="entry name" value="Integrase-like_cat_sf"/>
</dbReference>
<organism evidence="3">
    <name type="scientific">Aphanomyces astaci</name>
    <name type="common">Crayfish plague agent</name>
    <dbReference type="NCBI Taxonomy" id="112090"/>
    <lineage>
        <taxon>Eukaryota</taxon>
        <taxon>Sar</taxon>
        <taxon>Stramenopiles</taxon>
        <taxon>Oomycota</taxon>
        <taxon>Saprolegniomycetes</taxon>
        <taxon>Saprolegniales</taxon>
        <taxon>Verrucalvaceae</taxon>
        <taxon>Aphanomyces</taxon>
    </lineage>
</organism>
<keyword evidence="1" id="KW-0233">DNA recombination</keyword>
<evidence type="ECO:0000313" key="3">
    <source>
        <dbReference type="EMBL" id="ETV63839.1"/>
    </source>
</evidence>
<dbReference type="OrthoDB" id="167975at2759"/>
<dbReference type="Gene3D" id="1.10.443.10">
    <property type="entry name" value="Intergrase catalytic core"/>
    <property type="match status" value="1"/>
</dbReference>
<dbReference type="GO" id="GO:0015074">
    <property type="term" value="P:DNA integration"/>
    <property type="evidence" value="ECO:0007669"/>
    <property type="project" value="InterPro"/>
</dbReference>
<sequence length="246" mass="26652">MAYKSYSIGSTLHTHGLSGVHLDLPSNSTPNTQFNCEVWTAPAQSVTPKILSPLLSCKPYTVGYTSPQATTNGKPTNHTICVRDITFLDRRDQRTRHYDSVFTVQFVSRTKFQNRPEGHKHKTPTRKIGTPLALPHRSSVGAASTAHNIGPYPADPLCCASRGKLIKCEEIALLIQTAAAAIGLGSSKYLTHSLRSGGATALFNGGATDLSIQFFGHWSSDTYKMYTRISGHEVAGMKTNMVSSAL</sequence>
<dbReference type="GeneID" id="20821223"/>
<evidence type="ECO:0000256" key="1">
    <source>
        <dbReference type="ARBA" id="ARBA00023172"/>
    </source>
</evidence>
<name>W4FA87_APHAT</name>